<evidence type="ECO:0000313" key="1">
    <source>
        <dbReference type="EMBL" id="AYV82516.1"/>
    </source>
</evidence>
<accession>A0A3G5A5J7</accession>
<gene>
    <name evidence="1" type="ORF">Hyperionvirus1_95</name>
</gene>
<protein>
    <recommendedName>
        <fullName evidence="2">C3H1-type domain-containing protein</fullName>
    </recommendedName>
</protein>
<sequence>MAYSICTNLISLGQCPNWNNCEYYHPFCHKSFWGDCNIQNCWFHHGVEYRWKMRYSAADENAVDSFRDAKFYFTNQNSIILENLLTLLIRDDVPQLTNLAGLISDYCRIKVPRLKPELYLPDRGFFFQGVWSRTFYCKCCKDLGLKTSADIPFFRREVNFHDTVCYTCKGKANICLLYVREVSPGKVPFCQNCLEDHGFSAHDSRECHNPFEMHSIISSASNDGLPFMTGIDASQLDWSNGLPRPQSACQLCFNNILKDLVPLTKNPAIKIFAINEKLQELLVCNMTPPKSILRYDPPIEENGAIFRPKYREFVLAHYPLRDPKNCFKCSGWHPICDACNEDDDDNNYRHRDDKLTLCCDSMNPLQISKCAKKFGYLKVVPVDLSKKENRIGMCLENC</sequence>
<evidence type="ECO:0008006" key="2">
    <source>
        <dbReference type="Google" id="ProtNLM"/>
    </source>
</evidence>
<name>A0A3G5A5J7_9VIRU</name>
<reference evidence="1" key="1">
    <citation type="submission" date="2018-10" db="EMBL/GenBank/DDBJ databases">
        <title>Hidden diversity of soil giant viruses.</title>
        <authorList>
            <person name="Schulz F."/>
            <person name="Alteio L."/>
            <person name="Goudeau D."/>
            <person name="Ryan E.M."/>
            <person name="Malmstrom R.R."/>
            <person name="Blanchard J."/>
            <person name="Woyke T."/>
        </authorList>
    </citation>
    <scope>NUCLEOTIDE SEQUENCE</scope>
    <source>
        <strain evidence="1">HYV1</strain>
    </source>
</reference>
<organism evidence="1">
    <name type="scientific">Hyperionvirus sp</name>
    <dbReference type="NCBI Taxonomy" id="2487770"/>
    <lineage>
        <taxon>Viruses</taxon>
        <taxon>Varidnaviria</taxon>
        <taxon>Bamfordvirae</taxon>
        <taxon>Nucleocytoviricota</taxon>
        <taxon>Megaviricetes</taxon>
        <taxon>Imitervirales</taxon>
        <taxon>Mimiviridae</taxon>
        <taxon>Klosneuvirinae</taxon>
    </lineage>
</organism>
<proteinExistence type="predicted"/>
<dbReference type="EMBL" id="MK072383">
    <property type="protein sequence ID" value="AYV82516.1"/>
    <property type="molecule type" value="Genomic_DNA"/>
</dbReference>